<feature type="transmembrane region" description="Helical" evidence="1">
    <location>
        <begin position="234"/>
        <end position="253"/>
    </location>
</feature>
<keyword evidence="1" id="KW-1133">Transmembrane helix</keyword>
<reference evidence="2 3" key="1">
    <citation type="submission" date="2020-08" db="EMBL/GenBank/DDBJ databases">
        <title>Genomic Encyclopedia of Type Strains, Phase IV (KMG-IV): sequencing the most valuable type-strain genomes for metagenomic binning, comparative biology and taxonomic classification.</title>
        <authorList>
            <person name="Goeker M."/>
        </authorList>
    </citation>
    <scope>NUCLEOTIDE SEQUENCE [LARGE SCALE GENOMIC DNA]</scope>
    <source>
        <strain evidence="2 3">DSM 102238</strain>
    </source>
</reference>
<evidence type="ECO:0000256" key="1">
    <source>
        <dbReference type="SAM" id="Phobius"/>
    </source>
</evidence>
<feature type="transmembrane region" description="Helical" evidence="1">
    <location>
        <begin position="55"/>
        <end position="79"/>
    </location>
</feature>
<feature type="transmembrane region" description="Helical" evidence="1">
    <location>
        <begin position="29"/>
        <end position="48"/>
    </location>
</feature>
<dbReference type="RefSeq" id="WP_210291840.1">
    <property type="nucleotide sequence ID" value="NZ_JACIEK010000010.1"/>
</dbReference>
<keyword evidence="1" id="KW-0812">Transmembrane</keyword>
<sequence>MTRFLGFAWLVLIGAMVLPAVWQLWRRRVPVGLPLLFLALTTLVLFLNSQEVGEAFYWPQGSFAYMPAIAALAFATLWIVGHDGDGPAIGIAVPVALVVAAFSNEMGAMVVFAFSVSFLVFVVATNRRNRDERSFLRICGLLAAPIVASLSVFGFIVRGRLRITNENVAGADTHDLAGSLVQALLRFPQEVTGWTGEGRDAVWITGMFMARIALFVGALALFRTLATRSRIRLLEALALVAGLFGGAFASLLASYYQFGAPCCQRHSTMRECLFVLGILALARVASLLLPARMGDGAGRGSVTLVALLAATMLATTPNAARLRADYADYDRALAARAATWASGSDTGRTMVFTQPPKLQIVGGQEWPPGLHERGENTNWIVRIIMDFFRKDVVDMRPAGAG</sequence>
<evidence type="ECO:0000313" key="2">
    <source>
        <dbReference type="EMBL" id="MBB3999498.1"/>
    </source>
</evidence>
<feature type="transmembrane region" description="Helical" evidence="1">
    <location>
        <begin position="201"/>
        <end position="222"/>
    </location>
</feature>
<evidence type="ECO:0000313" key="3">
    <source>
        <dbReference type="Proteomes" id="UP000542776"/>
    </source>
</evidence>
<name>A0A7W6H6K2_9HYPH</name>
<keyword evidence="1" id="KW-0472">Membrane</keyword>
<gene>
    <name evidence="2" type="ORF">GGR04_003368</name>
</gene>
<comment type="caution">
    <text evidence="2">The sequence shown here is derived from an EMBL/GenBank/DDBJ whole genome shotgun (WGS) entry which is preliminary data.</text>
</comment>
<dbReference type="Proteomes" id="UP000542776">
    <property type="component" value="Unassembled WGS sequence"/>
</dbReference>
<feature type="transmembrane region" description="Helical" evidence="1">
    <location>
        <begin position="273"/>
        <end position="291"/>
    </location>
</feature>
<keyword evidence="3" id="KW-1185">Reference proteome</keyword>
<feature type="transmembrane region" description="Helical" evidence="1">
    <location>
        <begin position="135"/>
        <end position="157"/>
    </location>
</feature>
<feature type="transmembrane region" description="Helical" evidence="1">
    <location>
        <begin position="91"/>
        <end position="123"/>
    </location>
</feature>
<accession>A0A7W6H6K2</accession>
<dbReference type="EMBL" id="JACIEK010000010">
    <property type="protein sequence ID" value="MBB3999498.1"/>
    <property type="molecule type" value="Genomic_DNA"/>
</dbReference>
<organism evidence="2 3">
    <name type="scientific">Aureimonas pseudogalii</name>
    <dbReference type="NCBI Taxonomy" id="1744844"/>
    <lineage>
        <taxon>Bacteria</taxon>
        <taxon>Pseudomonadati</taxon>
        <taxon>Pseudomonadota</taxon>
        <taxon>Alphaproteobacteria</taxon>
        <taxon>Hyphomicrobiales</taxon>
        <taxon>Aurantimonadaceae</taxon>
        <taxon>Aureimonas</taxon>
    </lineage>
</organism>
<proteinExistence type="predicted"/>
<dbReference type="AlphaFoldDB" id="A0A7W6H6K2"/>
<protein>
    <submittedName>
        <fullName evidence="2">Uncharacterized protein</fullName>
    </submittedName>
</protein>